<accession>A0A8T3BZV4</accession>
<evidence type="ECO:0000313" key="3">
    <source>
        <dbReference type="EMBL" id="KAI0523953.1"/>
    </source>
</evidence>
<dbReference type="SUPFAM" id="SSF53098">
    <property type="entry name" value="Ribonuclease H-like"/>
    <property type="match status" value="1"/>
</dbReference>
<proteinExistence type="predicted"/>
<evidence type="ECO:0000256" key="1">
    <source>
        <dbReference type="SAM" id="MobiDB-lite"/>
    </source>
</evidence>
<dbReference type="Gene3D" id="3.30.420.10">
    <property type="entry name" value="Ribonuclease H-like superfamily/Ribonuclease H"/>
    <property type="match status" value="1"/>
</dbReference>
<protein>
    <recommendedName>
        <fullName evidence="2">Integrase catalytic domain-containing protein</fullName>
    </recommendedName>
</protein>
<keyword evidence="4" id="KW-1185">Reference proteome</keyword>
<dbReference type="GO" id="GO:0003676">
    <property type="term" value="F:nucleic acid binding"/>
    <property type="evidence" value="ECO:0007669"/>
    <property type="project" value="InterPro"/>
</dbReference>
<evidence type="ECO:0000313" key="4">
    <source>
        <dbReference type="Proteomes" id="UP000829196"/>
    </source>
</evidence>
<dbReference type="PANTHER" id="PTHR11439:SF483">
    <property type="entry name" value="PEPTIDE SYNTHASE GLIP-LIKE, PUTATIVE (AFU_ORTHOLOGUE AFUA_3G12920)-RELATED"/>
    <property type="match status" value="1"/>
</dbReference>
<organism evidence="3 4">
    <name type="scientific">Dendrobium nobile</name>
    <name type="common">Orchid</name>
    <dbReference type="NCBI Taxonomy" id="94219"/>
    <lineage>
        <taxon>Eukaryota</taxon>
        <taxon>Viridiplantae</taxon>
        <taxon>Streptophyta</taxon>
        <taxon>Embryophyta</taxon>
        <taxon>Tracheophyta</taxon>
        <taxon>Spermatophyta</taxon>
        <taxon>Magnoliopsida</taxon>
        <taxon>Liliopsida</taxon>
        <taxon>Asparagales</taxon>
        <taxon>Orchidaceae</taxon>
        <taxon>Epidendroideae</taxon>
        <taxon>Malaxideae</taxon>
        <taxon>Dendrobiinae</taxon>
        <taxon>Dendrobium</taxon>
    </lineage>
</organism>
<gene>
    <name evidence="3" type="ORF">KFK09_003317</name>
</gene>
<dbReference type="PANTHER" id="PTHR11439">
    <property type="entry name" value="GAG-POL-RELATED RETROTRANSPOSON"/>
    <property type="match status" value="1"/>
</dbReference>
<dbReference type="PROSITE" id="PS50994">
    <property type="entry name" value="INTEGRASE"/>
    <property type="match status" value="1"/>
</dbReference>
<dbReference type="GO" id="GO:0015074">
    <property type="term" value="P:DNA integration"/>
    <property type="evidence" value="ECO:0007669"/>
    <property type="project" value="InterPro"/>
</dbReference>
<name>A0A8T3BZV4_DENNO</name>
<dbReference type="AlphaFoldDB" id="A0A8T3BZV4"/>
<feature type="domain" description="Integrase catalytic" evidence="2">
    <location>
        <begin position="1"/>
        <end position="123"/>
    </location>
</feature>
<dbReference type="InterPro" id="IPR012337">
    <property type="entry name" value="RNaseH-like_sf"/>
</dbReference>
<reference evidence="3" key="1">
    <citation type="journal article" date="2022" name="Front. Genet.">
        <title>Chromosome-Scale Assembly of the Dendrobium nobile Genome Provides Insights Into the Molecular Mechanism of the Biosynthesis of the Medicinal Active Ingredient of Dendrobium.</title>
        <authorList>
            <person name="Xu Q."/>
            <person name="Niu S.-C."/>
            <person name="Li K.-L."/>
            <person name="Zheng P.-J."/>
            <person name="Zhang X.-J."/>
            <person name="Jia Y."/>
            <person name="Liu Y."/>
            <person name="Niu Y.-X."/>
            <person name="Yu L.-H."/>
            <person name="Chen D.-F."/>
            <person name="Zhang G.-Q."/>
        </authorList>
    </citation>
    <scope>NUCLEOTIDE SEQUENCE</scope>
    <source>
        <tissue evidence="3">Leaf</tissue>
    </source>
</reference>
<dbReference type="EMBL" id="JAGYWB010000004">
    <property type="protein sequence ID" value="KAI0523953.1"/>
    <property type="molecule type" value="Genomic_DNA"/>
</dbReference>
<dbReference type="InterPro" id="IPR013103">
    <property type="entry name" value="RVT_2"/>
</dbReference>
<feature type="region of interest" description="Disordered" evidence="1">
    <location>
        <begin position="219"/>
        <end position="245"/>
    </location>
</feature>
<dbReference type="InterPro" id="IPR057670">
    <property type="entry name" value="SH3_retrovirus"/>
</dbReference>
<sequence>MFKSEVTQIFINFTKFIKRQTNRKIKAIRMDGGGEYINQQFQTFTKNTGILHQTSCPYTPEQNGLAEPKHRHIVETTRTLLQTAHLPHSFWLDAAITATYFINRTPSATINNISLLQLMFNVTPSYNHLRTFGCECFPLQPHHTRNKLTPTFTSCIFLGYSDTQKGYKCLDPTTNRIAISRHVHFNESSFPFKHTASKEPPLESIRHPSLLIPVSTISNSDATTDPASRATHVPSPPITTNFQDPNNIVSVAPILQAPSDRVTATHPMVTRRQTGSLKPARRLNLLHHKQDSTQQSNTDPTTYTKASKSVNWRKAMADEFFALQKQGTWTLVPVPTNAPILGSKWTYRTKCNSDGSIARFKARLVAQGNIQEYGLDYSDTFSPVAKLPTIRILFVVALFYQWPVQQLDVSNAFLHGNLTDTVYMRQPKGFEDASQPDHVCLLRKAIYGLKQASHQWYSTFTNYLLSLGFKHSQADQSLLTKYKGNTQIYLLVYVDDILLTGNDPSAISELLKQLQTMFTMKNLGPASHFLGIKIETYLLSQSSYAQSILQIADLTLCNPVANPSCTKISSQISNDKPCFDHTTYRQLIGSLQYLTLTRPDIAFAVNTLSQHMREREATHTHLLKRLLRYIKGTIDLGIPITRSNLILRTYSEADWAADPITRKSVSGHCTFLGDTIVSWTVKKQSTVSRSSTESEYRALAAATADTLWIKRLLFDFHILHTTPVDIFCDNTSAIALANNHVFHARTKHIEINQRFIRDHIQNNNIRLLPISTIDQIADIFTKPLVTPRFKTLRSKLTVAPQLSVCGGMLE</sequence>
<comment type="caution">
    <text evidence="3">The sequence shown here is derived from an EMBL/GenBank/DDBJ whole genome shotgun (WGS) entry which is preliminary data.</text>
</comment>
<dbReference type="SUPFAM" id="SSF56672">
    <property type="entry name" value="DNA/RNA polymerases"/>
    <property type="match status" value="1"/>
</dbReference>
<evidence type="ECO:0000259" key="2">
    <source>
        <dbReference type="PROSITE" id="PS50994"/>
    </source>
</evidence>
<dbReference type="InterPro" id="IPR043502">
    <property type="entry name" value="DNA/RNA_pol_sf"/>
</dbReference>
<dbReference type="Proteomes" id="UP000829196">
    <property type="component" value="Unassembled WGS sequence"/>
</dbReference>
<dbReference type="InterPro" id="IPR036397">
    <property type="entry name" value="RNaseH_sf"/>
</dbReference>
<dbReference type="Pfam" id="PF07727">
    <property type="entry name" value="RVT_2"/>
    <property type="match status" value="1"/>
</dbReference>
<dbReference type="OrthoDB" id="1737296at2759"/>
<dbReference type="CDD" id="cd09272">
    <property type="entry name" value="RNase_HI_RT_Ty1"/>
    <property type="match status" value="1"/>
</dbReference>
<dbReference type="InterPro" id="IPR001584">
    <property type="entry name" value="Integrase_cat-core"/>
</dbReference>
<dbReference type="Pfam" id="PF25597">
    <property type="entry name" value="SH3_retrovirus"/>
    <property type="match status" value="1"/>
</dbReference>